<dbReference type="Proteomes" id="UP001177595">
    <property type="component" value="Chromosome"/>
</dbReference>
<evidence type="ECO:0000313" key="1">
    <source>
        <dbReference type="EMBL" id="WGM01933.1"/>
    </source>
</evidence>
<dbReference type="RefSeq" id="WP_280625338.1">
    <property type="nucleotide sequence ID" value="NZ_CP123504.1"/>
</dbReference>
<reference evidence="1" key="1">
    <citation type="submission" date="2023-04" db="EMBL/GenBank/DDBJ databases">
        <title>Genome dynamics across the evolutionary transition to endosymbiosis.</title>
        <authorList>
            <person name="Siozios S."/>
            <person name="Nadal-Jimenez P."/>
            <person name="Azagi T."/>
            <person name="Sprong H."/>
            <person name="Frost C.L."/>
            <person name="Parratt S.R."/>
            <person name="Taylor G."/>
            <person name="Brettell L."/>
            <person name="Lew K.C."/>
            <person name="Croft L."/>
            <person name="King K.C."/>
            <person name="Brockhurst M.A."/>
            <person name="Hypsa V."/>
            <person name="Novakova E."/>
            <person name="Darby A.C."/>
            <person name="Hurst G.D.D."/>
        </authorList>
    </citation>
    <scope>NUCLEOTIDE SEQUENCE</scope>
    <source>
        <strain evidence="1">APv</strain>
    </source>
</reference>
<name>A0AA95GNR9_9GAMM</name>
<proteinExistence type="predicted"/>
<accession>A0AA95GNR9</accession>
<evidence type="ECO:0008006" key="3">
    <source>
        <dbReference type="Google" id="ProtNLM"/>
    </source>
</evidence>
<sequence>MNIQNLLDRPIAFHRSFVTITKSVTSALMLSQAIYWAKRGKTHSDGEAWFYKTQADWEEETGLSRREQETARKKLIGLGVMNEKRTGVPARIFFSIDFNKLEELLDCTNKNGVISQSSMAESANLACTKCTNSDGGKRQSNTETTTETTTKNKNILIEPVRSEVEKTESEITKPNQNPIDLAFEGIFWPQVQRKVGKQSAKSSFKTQFRLWRKETGKTAEQFAEFLVADIRLRLQAKQFGFEKLHPATYLNGKRWLDDKPVIQSHQLKPQATTTSTFTVSNGLVFF</sequence>
<organism evidence="1 2">
    <name type="scientific">Arsenophonus nasoniae</name>
    <name type="common">son-killer infecting Nasonia vitripennis</name>
    <dbReference type="NCBI Taxonomy" id="638"/>
    <lineage>
        <taxon>Bacteria</taxon>
        <taxon>Pseudomonadati</taxon>
        <taxon>Pseudomonadota</taxon>
        <taxon>Gammaproteobacteria</taxon>
        <taxon>Enterobacterales</taxon>
        <taxon>Morganellaceae</taxon>
        <taxon>Arsenophonus</taxon>
    </lineage>
</organism>
<gene>
    <name evidence="1" type="ORF">QE210_02035</name>
</gene>
<evidence type="ECO:0000313" key="2">
    <source>
        <dbReference type="Proteomes" id="UP001177595"/>
    </source>
</evidence>
<dbReference type="AlphaFoldDB" id="A0AA95GNR9"/>
<protein>
    <recommendedName>
        <fullName evidence="3">Replication protein</fullName>
    </recommendedName>
</protein>
<dbReference type="EMBL" id="CP123504">
    <property type="protein sequence ID" value="WGM01933.1"/>
    <property type="molecule type" value="Genomic_DNA"/>
</dbReference>